<dbReference type="EMBL" id="KQ762882">
    <property type="protein sequence ID" value="OAD55368.1"/>
    <property type="molecule type" value="Genomic_DNA"/>
</dbReference>
<name>A0A310SND3_9HYME</name>
<dbReference type="InterPro" id="IPR003767">
    <property type="entry name" value="Malate/L-lactate_DH-like"/>
</dbReference>
<reference evidence="3 4" key="1">
    <citation type="submission" date="2015-07" db="EMBL/GenBank/DDBJ databases">
        <title>The genome of Eufriesea mexicana.</title>
        <authorList>
            <person name="Pan H."/>
            <person name="Kapheim K."/>
        </authorList>
    </citation>
    <scope>NUCLEOTIDE SEQUENCE [LARGE SCALE GENOMIC DNA]</scope>
    <source>
        <strain evidence="3">0111107269</strain>
        <tissue evidence="3">Whole body</tissue>
    </source>
</reference>
<dbReference type="Pfam" id="PF02615">
    <property type="entry name" value="Ldh_2"/>
    <property type="match status" value="1"/>
</dbReference>
<dbReference type="Proteomes" id="UP000250275">
    <property type="component" value="Unassembled WGS sequence"/>
</dbReference>
<dbReference type="SUPFAM" id="SSF89733">
    <property type="entry name" value="L-sulfolactate dehydrogenase-like"/>
    <property type="match status" value="1"/>
</dbReference>
<organism evidence="3 4">
    <name type="scientific">Eufriesea mexicana</name>
    <dbReference type="NCBI Taxonomy" id="516756"/>
    <lineage>
        <taxon>Eukaryota</taxon>
        <taxon>Metazoa</taxon>
        <taxon>Ecdysozoa</taxon>
        <taxon>Arthropoda</taxon>
        <taxon>Hexapoda</taxon>
        <taxon>Insecta</taxon>
        <taxon>Pterygota</taxon>
        <taxon>Neoptera</taxon>
        <taxon>Endopterygota</taxon>
        <taxon>Hymenoptera</taxon>
        <taxon>Apocrita</taxon>
        <taxon>Aculeata</taxon>
        <taxon>Apoidea</taxon>
        <taxon>Anthophila</taxon>
        <taxon>Apidae</taxon>
        <taxon>Eufriesea</taxon>
    </lineage>
</organism>
<dbReference type="Gene3D" id="1.10.1530.10">
    <property type="match status" value="1"/>
</dbReference>
<keyword evidence="2" id="KW-0560">Oxidoreductase</keyword>
<proteinExistence type="inferred from homology"/>
<keyword evidence="4" id="KW-1185">Reference proteome</keyword>
<dbReference type="PANTHER" id="PTHR11091:SF0">
    <property type="entry name" value="MALATE DEHYDROGENASE"/>
    <property type="match status" value="1"/>
</dbReference>
<protein>
    <submittedName>
        <fullName evidence="3">Malate dehydrogenase</fullName>
    </submittedName>
</protein>
<dbReference type="InterPro" id="IPR043143">
    <property type="entry name" value="Mal/L-sulf/L-lact_DH-like_NADP"/>
</dbReference>
<evidence type="ECO:0000313" key="3">
    <source>
        <dbReference type="EMBL" id="OAD55368.1"/>
    </source>
</evidence>
<evidence type="ECO:0000256" key="1">
    <source>
        <dbReference type="ARBA" id="ARBA00006056"/>
    </source>
</evidence>
<dbReference type="PANTHER" id="PTHR11091">
    <property type="entry name" value="OXIDOREDUCTASE-RELATED"/>
    <property type="match status" value="1"/>
</dbReference>
<evidence type="ECO:0000256" key="2">
    <source>
        <dbReference type="ARBA" id="ARBA00023002"/>
    </source>
</evidence>
<comment type="similarity">
    <text evidence="1">Belongs to the LDH2/MDH2 oxidoreductase family.</text>
</comment>
<evidence type="ECO:0000313" key="4">
    <source>
        <dbReference type="Proteomes" id="UP000250275"/>
    </source>
</evidence>
<gene>
    <name evidence="3" type="ORF">WN48_04882</name>
</gene>
<dbReference type="GO" id="GO:0016491">
    <property type="term" value="F:oxidoreductase activity"/>
    <property type="evidence" value="ECO:0007669"/>
    <property type="project" value="UniProtKB-KW"/>
</dbReference>
<sequence>MSSVKRGLLASSQGVSKLLQNSLKFGWSTERLASSQRIEQMVVPKEEVIRFISQCMCKAGTTPEDGYIVGHHLMTADYSGHFSHGMNRMQMYVQDIKDGMANPTARPEILTDFQAIALINGNNGLGQVIGKVCMGLAIEKAKKFGIGMVSARGSNHYGICGYYTRMAIDQGLIGFSCTNTSPLMAPTRSKTAGLGTNAMSIGMRASNDDRFVLDMATTAVALGKIELAIRKNEPIPEGWALGTDGKVTTNAQDAYKASRLMPLGGEERNSGYKGYGLALMVEVLCGILSGSEFGPNIRQWKTKDKIANLGHCFMAINPEAFGPGSRERLTKLLEQLRNLPRVGHNPVLIPGDPERASMERVDREGGLTYHPNQLQASKEFAEQMGVEPMKLVPKNVVN</sequence>
<accession>A0A310SND3</accession>
<dbReference type="InterPro" id="IPR036111">
    <property type="entry name" value="Mal/L-sulfo/L-lacto_DH-like_sf"/>
</dbReference>
<dbReference type="InterPro" id="IPR043144">
    <property type="entry name" value="Mal/L-sulf/L-lact_DH-like_ah"/>
</dbReference>
<dbReference type="OrthoDB" id="7881616at2759"/>
<dbReference type="Gene3D" id="3.30.1370.60">
    <property type="entry name" value="Hypothetical oxidoreductase yiak, domain 2"/>
    <property type="match status" value="1"/>
</dbReference>
<dbReference type="AlphaFoldDB" id="A0A310SND3"/>